<proteinExistence type="predicted"/>
<dbReference type="EMBL" id="FMUS01000001">
    <property type="protein sequence ID" value="SCX82222.1"/>
    <property type="molecule type" value="Genomic_DNA"/>
</dbReference>
<dbReference type="OrthoDB" id="9810174at2"/>
<dbReference type="STRING" id="1120976.SAMN03080606_00311"/>
<dbReference type="Proteomes" id="UP000198636">
    <property type="component" value="Unassembled WGS sequence"/>
</dbReference>
<name>A0A1G5AWC8_9FIRM</name>
<evidence type="ECO:0000313" key="3">
    <source>
        <dbReference type="Proteomes" id="UP000198636"/>
    </source>
</evidence>
<keyword evidence="3" id="KW-1185">Reference proteome</keyword>
<evidence type="ECO:0000259" key="1">
    <source>
        <dbReference type="Pfam" id="PF07484"/>
    </source>
</evidence>
<dbReference type="Gene3D" id="3.90.1340.10">
    <property type="entry name" value="Phage tail collar domain"/>
    <property type="match status" value="1"/>
</dbReference>
<dbReference type="SUPFAM" id="SSF88874">
    <property type="entry name" value="Receptor-binding domain of short tail fibre protein gp12"/>
    <property type="match status" value="1"/>
</dbReference>
<feature type="domain" description="Phage tail collar" evidence="1">
    <location>
        <begin position="6"/>
        <end position="62"/>
    </location>
</feature>
<evidence type="ECO:0000313" key="2">
    <source>
        <dbReference type="EMBL" id="SCX82222.1"/>
    </source>
</evidence>
<organism evidence="2 3">
    <name type="scientific">Alkaliphilus peptidifermentans DSM 18978</name>
    <dbReference type="NCBI Taxonomy" id="1120976"/>
    <lineage>
        <taxon>Bacteria</taxon>
        <taxon>Bacillati</taxon>
        <taxon>Bacillota</taxon>
        <taxon>Clostridia</taxon>
        <taxon>Peptostreptococcales</taxon>
        <taxon>Natronincolaceae</taxon>
        <taxon>Alkaliphilus</taxon>
    </lineage>
</organism>
<accession>A0A1G5AWC8</accession>
<dbReference type="Pfam" id="PF07484">
    <property type="entry name" value="Collar"/>
    <property type="match status" value="1"/>
</dbReference>
<dbReference type="InterPro" id="IPR037053">
    <property type="entry name" value="Phage_tail_collar_dom_sf"/>
</dbReference>
<protein>
    <submittedName>
        <fullName evidence="2">Microcystin-dependent protein</fullName>
    </submittedName>
</protein>
<dbReference type="RefSeq" id="WP_091539163.1">
    <property type="nucleotide sequence ID" value="NZ_FMUS01000001.1"/>
</dbReference>
<reference evidence="2 3" key="1">
    <citation type="submission" date="2016-10" db="EMBL/GenBank/DDBJ databases">
        <authorList>
            <person name="de Groot N.N."/>
        </authorList>
    </citation>
    <scope>NUCLEOTIDE SEQUENCE [LARGE SCALE GENOMIC DNA]</scope>
    <source>
        <strain evidence="2 3">DSM 18978</strain>
    </source>
</reference>
<dbReference type="InterPro" id="IPR011083">
    <property type="entry name" value="Phage_tail_collar_dom"/>
</dbReference>
<sequence length="173" mass="18438">MDPFIGEIRIFAGNFPPKDWAFCDGQILQISQNTALYSVIGNRYGGDGGTTFALPNLRGKTPMSYGQGPGLTNRQIGSTGGSSTVTLTNSQLPNHNHIPQCTTTTGTPVTNPENAVFTNIRGRQPAAYTTTPNVNMAPQVVQPAGGGEPHENMQPYLGLSFIIALRGIYPSRS</sequence>
<gene>
    <name evidence="2" type="ORF">SAMN03080606_00311</name>
</gene>
<dbReference type="AlphaFoldDB" id="A0A1G5AWC8"/>